<feature type="domain" description="Alpha/beta hydrolase fold-3" evidence="4">
    <location>
        <begin position="79"/>
        <end position="299"/>
    </location>
</feature>
<dbReference type="KEGG" id="ela:UCREL1_10441"/>
<reference evidence="6" key="1">
    <citation type="journal article" date="2013" name="Genome Announc.">
        <title>Draft genome sequence of the grapevine dieback fungus Eutypa lata UCR-EL1.</title>
        <authorList>
            <person name="Blanco-Ulate B."/>
            <person name="Rolshausen P.E."/>
            <person name="Cantu D."/>
        </authorList>
    </citation>
    <scope>NUCLEOTIDE SEQUENCE [LARGE SCALE GENOMIC DNA]</scope>
    <source>
        <strain evidence="6">UCR-EL1</strain>
    </source>
</reference>
<dbReference type="Gene3D" id="3.40.50.1820">
    <property type="entry name" value="alpha/beta hydrolase"/>
    <property type="match status" value="1"/>
</dbReference>
<dbReference type="GO" id="GO:0016787">
    <property type="term" value="F:hydrolase activity"/>
    <property type="evidence" value="ECO:0007669"/>
    <property type="project" value="UniProtKB-KW"/>
</dbReference>
<name>M7SER1_EUTLA</name>
<comment type="similarity">
    <text evidence="1">Belongs to the 'GDXG' lipolytic enzyme family.</text>
</comment>
<dbReference type="InterPro" id="IPR013094">
    <property type="entry name" value="AB_hydrolase_3"/>
</dbReference>
<feature type="active site" evidence="3">
    <location>
        <position position="161"/>
    </location>
</feature>
<organism evidence="5 6">
    <name type="scientific">Eutypa lata (strain UCR-EL1)</name>
    <name type="common">Grapevine dieback disease fungus</name>
    <name type="synonym">Eutypa armeniacae</name>
    <dbReference type="NCBI Taxonomy" id="1287681"/>
    <lineage>
        <taxon>Eukaryota</taxon>
        <taxon>Fungi</taxon>
        <taxon>Dikarya</taxon>
        <taxon>Ascomycota</taxon>
        <taxon>Pezizomycotina</taxon>
        <taxon>Sordariomycetes</taxon>
        <taxon>Xylariomycetidae</taxon>
        <taxon>Xylariales</taxon>
        <taxon>Diatrypaceae</taxon>
        <taxon>Eutypa</taxon>
    </lineage>
</organism>
<dbReference type="PANTHER" id="PTHR48081">
    <property type="entry name" value="AB HYDROLASE SUPERFAMILY PROTEIN C4A8.06C"/>
    <property type="match status" value="1"/>
</dbReference>
<evidence type="ECO:0000313" key="6">
    <source>
        <dbReference type="Proteomes" id="UP000012174"/>
    </source>
</evidence>
<dbReference type="eggNOG" id="ENOG502S9ZP">
    <property type="taxonomic scope" value="Eukaryota"/>
</dbReference>
<dbReference type="HOGENOM" id="CLU_019364_0_0_1"/>
<sequence length="335" mass="35726">MCRLGRELLEILSVTETPQELSLKPGKEGDTFKVIEPAEDKFYKGPLLSKEVLPTTIGGTWFPKPIDKLSDLGPDAHVILHIHGGGFVQGDGRTDDAGFFAKTILKHSGIFTAVFCPQYRLSCRPTSAPFPAALQDALTSYLYLVGTLGVPAAQIAVSGDSAGGNIAVAFLRYLADFGAELGIPSPGTAVLISPWVAPAAYVGPDDARVAKDPHYATDYIPASFPRWGARAYTGTATSVADPYITALGHPFRTSGVPVFVSVASGELLEAEITPWVAEMSAVDGNDVEVYYEEGAPHDTLLAGFILGWKESAEGVAAKIGEFVRERTLKRKGLEE</sequence>
<dbReference type="Proteomes" id="UP000012174">
    <property type="component" value="Unassembled WGS sequence"/>
</dbReference>
<dbReference type="EMBL" id="KB707412">
    <property type="protein sequence ID" value="EMR62627.1"/>
    <property type="molecule type" value="Genomic_DNA"/>
</dbReference>
<evidence type="ECO:0000256" key="3">
    <source>
        <dbReference type="PROSITE-ProRule" id="PRU10038"/>
    </source>
</evidence>
<keyword evidence="2 5" id="KW-0378">Hydrolase</keyword>
<dbReference type="Pfam" id="PF07859">
    <property type="entry name" value="Abhydrolase_3"/>
    <property type="match status" value="1"/>
</dbReference>
<dbReference type="AlphaFoldDB" id="M7SER1"/>
<dbReference type="OMA" id="PAWGAKQ"/>
<evidence type="ECO:0000256" key="2">
    <source>
        <dbReference type="ARBA" id="ARBA00022801"/>
    </source>
</evidence>
<gene>
    <name evidence="5" type="ORF">UCREL1_10441</name>
</gene>
<proteinExistence type="inferred from homology"/>
<protein>
    <submittedName>
        <fullName evidence="5">Putative alpha beta hydrolase fold-3 domain containing protein</fullName>
    </submittedName>
</protein>
<dbReference type="SUPFAM" id="SSF53474">
    <property type="entry name" value="alpha/beta-Hydrolases"/>
    <property type="match status" value="1"/>
</dbReference>
<evidence type="ECO:0000259" key="4">
    <source>
        <dbReference type="Pfam" id="PF07859"/>
    </source>
</evidence>
<dbReference type="InterPro" id="IPR033140">
    <property type="entry name" value="Lipase_GDXG_put_SER_AS"/>
</dbReference>
<dbReference type="PANTHER" id="PTHR48081:SF8">
    <property type="entry name" value="ALPHA_BETA HYDROLASE FOLD-3 DOMAIN-CONTAINING PROTEIN-RELATED"/>
    <property type="match status" value="1"/>
</dbReference>
<dbReference type="OrthoDB" id="2152029at2759"/>
<evidence type="ECO:0000256" key="1">
    <source>
        <dbReference type="ARBA" id="ARBA00010515"/>
    </source>
</evidence>
<evidence type="ECO:0000313" key="5">
    <source>
        <dbReference type="EMBL" id="EMR62627.1"/>
    </source>
</evidence>
<dbReference type="InterPro" id="IPR029058">
    <property type="entry name" value="AB_hydrolase_fold"/>
</dbReference>
<dbReference type="InterPro" id="IPR050300">
    <property type="entry name" value="GDXG_lipolytic_enzyme"/>
</dbReference>
<dbReference type="PROSITE" id="PS01174">
    <property type="entry name" value="LIPASE_GDXG_SER"/>
    <property type="match status" value="1"/>
</dbReference>
<accession>M7SER1</accession>
<keyword evidence="6" id="KW-1185">Reference proteome</keyword>